<dbReference type="Gene3D" id="3.30.70.1230">
    <property type="entry name" value="Nucleotide cyclase"/>
    <property type="match status" value="2"/>
</dbReference>
<feature type="domain" description="Guanylate cyclase" evidence="4">
    <location>
        <begin position="23"/>
        <end position="147"/>
    </location>
</feature>
<sequence length="1210" mass="130576">MDGSDLQKHDDVETFSVAWEAATVLQADLVGFSGLAANLSKQGPQGAEILSSVLETFFDTLIRTVEARGGLIAGFAGDAVMAVWPGAGMDFTAHDTARIIHSELPDQIRCRISVASGRAGIDRYTHAGTDEIWVATGPAAAIAARLNSSAAPGATISSRSRRPSAGEHDQTRVAPRHDRTPLTRVWTRITGEDGTSTFRDLTVLSCDLTAGAHAEEYRADQVAERLGRIFRHIEPWAGVPVNMMAEEKGTVLHIVFGLPPLGPSGRELRAMRAAVSIMADPKLGCPVGVADGRMFLSRHGTRTTRTVSAIGWPSSLATRLMQAATDAPLVDAATAERAGVAIDTQPLPPLSVKGWSDPVAIARIRDMSPANDLSPTSPLIHWLKDPRLPHPVHVLSGPRGIGRSEHMRGLCAIAQATDWRVIRPALRPDGAQLAYDGIARVAAELASSFHDPPQFTASQITALRQFAPLRELIAPPTVTQASVPSGEPQQSLLESALSQLILHDLANLPPLLIALDDAQCLDRSSAAMLERVARDGVRVVIAVRTDEAAPPSEGGFAIEPLDLDGVDRAICRLMNAPACEPDTVRELFRRSGGNPLFLRELVRDLSESGRLRMTGGALRLPTAEPADPELRSMSPATLRELAATRLDTCEPVERQVLSIASLLGQPFSAPDIAALPDAPPLAPIEDALASLLQREFLREVEPGQFAFRDDLVREVSYSALPFAARRRLHRHLAERCGQDDLADAARHWAGADQTQKAFACHERLARNASALFAHDEAIAHASHARLIAQRNGITLPMRRRIKLLMTEGSAALEAVELRMAEARLSEALTAMGHPQSRSTVIKTLQLFPALARQVLHRVRGRATPASIPYAAMAASAHKDLAEIAYFEGELGDVLLHTLKSLNIAERVGLTREMVAGYTALSIGFETSRLPKLADTYAGYAKRTALAGGDPHDRAFTSLVALVLYSGRGDWLRADPAAREAIRLYGELGARGRWRQSVATDIHSRLTRWKLRSDDPALGELESGLDSRVSAQIRVWVKTARIGAALSGGEPVPIEAHKALAGLVAHPQLNKADETFALCTLALADVLMGETALARQRARLALDIAEKSPPGAWHLGNALRWLCCATTLLDDAAAAARARKVLRRFALKMPVAKPAAMFHSAFDQTNVSKRTEMLADAARLARQMHLVSDAEVFTNFTEAVGRPIPVWLQDP</sequence>
<evidence type="ECO:0000256" key="1">
    <source>
        <dbReference type="ARBA" id="ARBA00022741"/>
    </source>
</evidence>
<dbReference type="InterPro" id="IPR029787">
    <property type="entry name" value="Nucleotide_cyclase"/>
</dbReference>
<evidence type="ECO:0000313" key="6">
    <source>
        <dbReference type="Proteomes" id="UP000500791"/>
    </source>
</evidence>
<keyword evidence="1" id="KW-0547">Nucleotide-binding</keyword>
<dbReference type="PANTHER" id="PTHR16305">
    <property type="entry name" value="TESTICULAR SOLUBLE ADENYLYL CYCLASE"/>
    <property type="match status" value="1"/>
</dbReference>
<dbReference type="SUPFAM" id="SSF52540">
    <property type="entry name" value="P-loop containing nucleoside triphosphate hydrolases"/>
    <property type="match status" value="1"/>
</dbReference>
<feature type="region of interest" description="Disordered" evidence="3">
    <location>
        <begin position="152"/>
        <end position="176"/>
    </location>
</feature>
<name>A0A6G7VKQ1_9RHOB</name>
<feature type="compositionally biased region" description="Basic and acidic residues" evidence="3">
    <location>
        <begin position="164"/>
        <end position="176"/>
    </location>
</feature>
<accession>A0A6G7VKQ1</accession>
<evidence type="ECO:0000259" key="4">
    <source>
        <dbReference type="PROSITE" id="PS50125"/>
    </source>
</evidence>
<dbReference type="GO" id="GO:0005737">
    <property type="term" value="C:cytoplasm"/>
    <property type="evidence" value="ECO:0007669"/>
    <property type="project" value="TreeGrafter"/>
</dbReference>
<keyword evidence="6" id="KW-1185">Reference proteome</keyword>
<dbReference type="AlphaFoldDB" id="A0A6G7VKQ1"/>
<keyword evidence="2" id="KW-0067">ATP-binding</keyword>
<organism evidence="5 6">
    <name type="scientific">Pontivivens nitratireducens</name>
    <dbReference type="NCBI Taxonomy" id="2758038"/>
    <lineage>
        <taxon>Bacteria</taxon>
        <taxon>Pseudomonadati</taxon>
        <taxon>Pseudomonadota</taxon>
        <taxon>Alphaproteobacteria</taxon>
        <taxon>Rhodobacterales</taxon>
        <taxon>Paracoccaceae</taxon>
        <taxon>Pontivivens</taxon>
    </lineage>
</organism>
<dbReference type="InterPro" id="IPR001054">
    <property type="entry name" value="A/G_cyclase"/>
</dbReference>
<dbReference type="Proteomes" id="UP000500791">
    <property type="component" value="Chromosome"/>
</dbReference>
<dbReference type="PROSITE" id="PS50125">
    <property type="entry name" value="GUANYLATE_CYCLASE_2"/>
    <property type="match status" value="1"/>
</dbReference>
<gene>
    <name evidence="5" type="ORF">G8E03_07375</name>
</gene>
<evidence type="ECO:0000256" key="2">
    <source>
        <dbReference type="ARBA" id="ARBA00022840"/>
    </source>
</evidence>
<dbReference type="InterPro" id="IPR027417">
    <property type="entry name" value="P-loop_NTPase"/>
</dbReference>
<reference evidence="5 6" key="1">
    <citation type="submission" date="2020-03" db="EMBL/GenBank/DDBJ databases">
        <title>Complete genome sequence of Monaibacterium sp. ALG8 with diverse plasmids.</title>
        <authorList>
            <person name="Sun C."/>
        </authorList>
    </citation>
    <scope>NUCLEOTIDE SEQUENCE [LARGE SCALE GENOMIC DNA]</scope>
    <source>
        <strain evidence="5 6">ALG8</strain>
    </source>
</reference>
<dbReference type="GO" id="GO:0009190">
    <property type="term" value="P:cyclic nucleotide biosynthetic process"/>
    <property type="evidence" value="ECO:0007669"/>
    <property type="project" value="InterPro"/>
</dbReference>
<dbReference type="PANTHER" id="PTHR16305:SF28">
    <property type="entry name" value="GUANYLATE CYCLASE DOMAIN-CONTAINING PROTEIN"/>
    <property type="match status" value="1"/>
</dbReference>
<dbReference type="KEGG" id="mon:G8E03_07375"/>
<evidence type="ECO:0000313" key="5">
    <source>
        <dbReference type="EMBL" id="QIK40601.1"/>
    </source>
</evidence>
<protein>
    <recommendedName>
        <fullName evidence="4">Guanylate cyclase domain-containing protein</fullName>
    </recommendedName>
</protein>
<evidence type="ECO:0000256" key="3">
    <source>
        <dbReference type="SAM" id="MobiDB-lite"/>
    </source>
</evidence>
<dbReference type="SUPFAM" id="SSF55073">
    <property type="entry name" value="Nucleotide cyclase"/>
    <property type="match status" value="2"/>
</dbReference>
<dbReference type="EMBL" id="CP049811">
    <property type="protein sequence ID" value="QIK40601.1"/>
    <property type="molecule type" value="Genomic_DNA"/>
</dbReference>
<dbReference type="GO" id="GO:0005524">
    <property type="term" value="F:ATP binding"/>
    <property type="evidence" value="ECO:0007669"/>
    <property type="project" value="UniProtKB-KW"/>
</dbReference>
<dbReference type="GO" id="GO:0004016">
    <property type="term" value="F:adenylate cyclase activity"/>
    <property type="evidence" value="ECO:0007669"/>
    <property type="project" value="UniProtKB-ARBA"/>
</dbReference>
<proteinExistence type="predicted"/>
<dbReference type="GO" id="GO:0035556">
    <property type="term" value="P:intracellular signal transduction"/>
    <property type="evidence" value="ECO:0007669"/>
    <property type="project" value="InterPro"/>
</dbReference>